<evidence type="ECO:0000313" key="2">
    <source>
        <dbReference type="Proteomes" id="UP000294547"/>
    </source>
</evidence>
<protein>
    <submittedName>
        <fullName evidence="1">Uncharacterized protein DUF2867</fullName>
    </submittedName>
</protein>
<keyword evidence="2" id="KW-1185">Reference proteome</keyword>
<reference evidence="1 2" key="1">
    <citation type="submission" date="2019-03" db="EMBL/GenBank/DDBJ databases">
        <title>Genomic Encyclopedia of Type Strains, Phase IV (KMG-IV): sequencing the most valuable type-strain genomes for metagenomic binning, comparative biology and taxonomic classification.</title>
        <authorList>
            <person name="Goeker M."/>
        </authorList>
    </citation>
    <scope>NUCLEOTIDE SEQUENCE [LARGE SCALE GENOMIC DNA]</scope>
    <source>
        <strain evidence="1 2">DSM 102969</strain>
    </source>
</reference>
<dbReference type="Proteomes" id="UP000294547">
    <property type="component" value="Unassembled WGS sequence"/>
</dbReference>
<gene>
    <name evidence="1" type="ORF">EDD54_0075</name>
</gene>
<dbReference type="AlphaFoldDB" id="A0A4R6RJX2"/>
<proteinExistence type="predicted"/>
<dbReference type="OrthoDB" id="7058586at2"/>
<organism evidence="1 2">
    <name type="scientific">Oharaeibacter diazotrophicus</name>
    <dbReference type="NCBI Taxonomy" id="1920512"/>
    <lineage>
        <taxon>Bacteria</taxon>
        <taxon>Pseudomonadati</taxon>
        <taxon>Pseudomonadota</taxon>
        <taxon>Alphaproteobacteria</taxon>
        <taxon>Hyphomicrobiales</taxon>
        <taxon>Pleomorphomonadaceae</taxon>
        <taxon>Oharaeibacter</taxon>
    </lineage>
</organism>
<comment type="caution">
    <text evidence="1">The sequence shown here is derived from an EMBL/GenBank/DDBJ whole genome shotgun (WGS) entry which is preliminary data.</text>
</comment>
<sequence>MILAARPGTGTEPPLVAARDRLAFLDARSLDLPVAMTALGAWNRMIGGRMPLVSAAMRLRDAVCRPFGIAPIGGFRSDRRPDVVRPGDRLDFFTVEDVADDRLVLTVRDHHLDVMNAVTIVDRRLTVTTSVVVHNALGRLYMLPVGPAHRLIARVLMARFARSLAAGAVTR</sequence>
<dbReference type="EMBL" id="SNXY01000006">
    <property type="protein sequence ID" value="TDP86207.1"/>
    <property type="molecule type" value="Genomic_DNA"/>
</dbReference>
<accession>A0A4R6RJX2</accession>
<name>A0A4R6RJX2_9HYPH</name>
<dbReference type="InterPro" id="IPR021295">
    <property type="entry name" value="DUF2867"/>
</dbReference>
<evidence type="ECO:0000313" key="1">
    <source>
        <dbReference type="EMBL" id="TDP86207.1"/>
    </source>
</evidence>
<dbReference type="RefSeq" id="WP_126537633.1">
    <property type="nucleotide sequence ID" value="NZ_BSPM01000008.1"/>
</dbReference>
<dbReference type="Pfam" id="PF11066">
    <property type="entry name" value="DUF2867"/>
    <property type="match status" value="1"/>
</dbReference>